<reference evidence="2 3" key="1">
    <citation type="submission" date="2021-08" db="EMBL/GenBank/DDBJ databases">
        <title>Draft Genome Sequence of Phanerochaete sordida strain YK-624.</title>
        <authorList>
            <person name="Mori T."/>
            <person name="Dohra H."/>
            <person name="Suzuki T."/>
            <person name="Kawagishi H."/>
            <person name="Hirai H."/>
        </authorList>
    </citation>
    <scope>NUCLEOTIDE SEQUENCE [LARGE SCALE GENOMIC DNA]</scope>
    <source>
        <strain evidence="2 3">YK-624</strain>
    </source>
</reference>
<accession>A0A9P3GDI8</accession>
<feature type="compositionally biased region" description="Low complexity" evidence="1">
    <location>
        <begin position="242"/>
        <end position="282"/>
    </location>
</feature>
<sequence length="282" mass="29960">MNRPRRRCLGPWSHPGDRPSRKHLATRPPRPPARARTPLHPRARVGARILRLRRCDSGDVVRRTPPPRAHGTTRRPFQQKRGSARPPAARSQAGPAVRARHSAARAPTRATRARRAVRPPRAHARIKAYPRATQPCGAQAALLAAAHVSACHGGGRFAAARRGTAHRGALHAPFSANLARRDACSPSLGRRHAWALAGRPSIGARAFLCFLAIFGSCQPISAPVGSMLRPEGPPPPSPAAPTAPACSGPAAGDRWSVRAAVRRATAPQAASRAAGRARTLKA</sequence>
<dbReference type="AlphaFoldDB" id="A0A9P3GDI8"/>
<feature type="compositionally biased region" description="Basic residues" evidence="1">
    <location>
        <begin position="111"/>
        <end position="123"/>
    </location>
</feature>
<name>A0A9P3GDI8_9APHY</name>
<organism evidence="2 3">
    <name type="scientific">Phanerochaete sordida</name>
    <dbReference type="NCBI Taxonomy" id="48140"/>
    <lineage>
        <taxon>Eukaryota</taxon>
        <taxon>Fungi</taxon>
        <taxon>Dikarya</taxon>
        <taxon>Basidiomycota</taxon>
        <taxon>Agaricomycotina</taxon>
        <taxon>Agaricomycetes</taxon>
        <taxon>Polyporales</taxon>
        <taxon>Phanerochaetaceae</taxon>
        <taxon>Phanerochaete</taxon>
    </lineage>
</organism>
<evidence type="ECO:0000313" key="3">
    <source>
        <dbReference type="Proteomes" id="UP000703269"/>
    </source>
</evidence>
<feature type="region of interest" description="Disordered" evidence="1">
    <location>
        <begin position="1"/>
        <end position="123"/>
    </location>
</feature>
<comment type="caution">
    <text evidence="2">The sequence shown here is derived from an EMBL/GenBank/DDBJ whole genome shotgun (WGS) entry which is preliminary data.</text>
</comment>
<keyword evidence="3" id="KW-1185">Reference proteome</keyword>
<feature type="compositionally biased region" description="Basic and acidic residues" evidence="1">
    <location>
        <begin position="53"/>
        <end position="62"/>
    </location>
</feature>
<gene>
    <name evidence="2" type="ORF">PsYK624_089210</name>
</gene>
<protein>
    <submittedName>
        <fullName evidence="2">Uncharacterized protein</fullName>
    </submittedName>
</protein>
<dbReference type="Proteomes" id="UP000703269">
    <property type="component" value="Unassembled WGS sequence"/>
</dbReference>
<proteinExistence type="predicted"/>
<evidence type="ECO:0000256" key="1">
    <source>
        <dbReference type="SAM" id="MobiDB-lite"/>
    </source>
</evidence>
<evidence type="ECO:0000313" key="2">
    <source>
        <dbReference type="EMBL" id="GJE92765.1"/>
    </source>
</evidence>
<feature type="compositionally biased region" description="Pro residues" evidence="1">
    <location>
        <begin position="231"/>
        <end position="241"/>
    </location>
</feature>
<feature type="region of interest" description="Disordered" evidence="1">
    <location>
        <begin position="226"/>
        <end position="282"/>
    </location>
</feature>
<dbReference type="EMBL" id="BPQB01000028">
    <property type="protein sequence ID" value="GJE92765.1"/>
    <property type="molecule type" value="Genomic_DNA"/>
</dbReference>